<dbReference type="Gene3D" id="3.40.470.10">
    <property type="entry name" value="Uracil-DNA glycosylase-like domain"/>
    <property type="match status" value="1"/>
</dbReference>
<dbReference type="NCBIfam" id="NF003592">
    <property type="entry name" value="PRK05254.1-5"/>
    <property type="match status" value="1"/>
</dbReference>
<evidence type="ECO:0000256" key="4">
    <source>
        <dbReference type="ARBA" id="ARBA00023204"/>
    </source>
</evidence>
<dbReference type="GO" id="GO:0005739">
    <property type="term" value="C:mitochondrion"/>
    <property type="evidence" value="ECO:0007669"/>
    <property type="project" value="TreeGrafter"/>
</dbReference>
<feature type="domain" description="Uracil-DNA glycosylase-like" evidence="5">
    <location>
        <begin position="83"/>
        <end position="241"/>
    </location>
</feature>
<keyword evidence="2" id="KW-0227">DNA damage</keyword>
<protein>
    <recommendedName>
        <fullName evidence="5">Uracil-DNA glycosylase-like domain-containing protein</fullName>
    </recommendedName>
</protein>
<keyword evidence="4" id="KW-0234">DNA repair</keyword>
<evidence type="ECO:0000256" key="3">
    <source>
        <dbReference type="ARBA" id="ARBA00022801"/>
    </source>
</evidence>
<sequence>MEEQVVAKDVAIFQPSRDFDMKRFEVIILDMIPLSWRILMDNHEKELRDVATVLKRLAMVEKQVICPQPWNIFRALSLTPWYDVKVVIIGQDPYHQVDGGIPSATGCCFECREGDPIRKSLENVFIVLKKTIPGFEMPASGELTKWSTQGVLLLNATLTTKSGIANEHADIWPFFAMRVLQFLSTMVKNVVYLLWGGPAKTYAKYITKSTNLVLTASHPVAQGSSNTFLKCNHFNEANDYLTKYGKKAIDWKLT</sequence>
<keyword evidence="3" id="KW-0378">Hydrolase</keyword>
<dbReference type="PANTHER" id="PTHR11264:SF0">
    <property type="entry name" value="URACIL-DNA GLYCOSYLASE"/>
    <property type="match status" value="1"/>
</dbReference>
<dbReference type="CDD" id="cd10027">
    <property type="entry name" value="UDG-F1-like"/>
    <property type="match status" value="1"/>
</dbReference>
<dbReference type="InterPro" id="IPR002043">
    <property type="entry name" value="UDG_fam1"/>
</dbReference>
<reference evidence="6" key="1">
    <citation type="journal article" date="2020" name="Nature">
        <title>Giant virus diversity and host interactions through global metagenomics.</title>
        <authorList>
            <person name="Schulz F."/>
            <person name="Roux S."/>
            <person name="Paez-Espino D."/>
            <person name="Jungbluth S."/>
            <person name="Walsh D.A."/>
            <person name="Denef V.J."/>
            <person name="McMahon K.D."/>
            <person name="Konstantinidis K.T."/>
            <person name="Eloe-Fadrosh E.A."/>
            <person name="Kyrpides N.C."/>
            <person name="Woyke T."/>
        </authorList>
    </citation>
    <scope>NUCLEOTIDE SEQUENCE</scope>
    <source>
        <strain evidence="6">GVMAG-M-3300021079-18</strain>
    </source>
</reference>
<organism evidence="6">
    <name type="scientific">viral metagenome</name>
    <dbReference type="NCBI Taxonomy" id="1070528"/>
    <lineage>
        <taxon>unclassified sequences</taxon>
        <taxon>metagenomes</taxon>
        <taxon>organismal metagenomes</taxon>
    </lineage>
</organism>
<dbReference type="GO" id="GO:0005634">
    <property type="term" value="C:nucleus"/>
    <property type="evidence" value="ECO:0007669"/>
    <property type="project" value="TreeGrafter"/>
</dbReference>
<evidence type="ECO:0000256" key="2">
    <source>
        <dbReference type="ARBA" id="ARBA00022763"/>
    </source>
</evidence>
<name>A0A6C0CF72_9ZZZZ</name>
<accession>A0A6C0CF72</accession>
<evidence type="ECO:0000256" key="1">
    <source>
        <dbReference type="ARBA" id="ARBA00008184"/>
    </source>
</evidence>
<dbReference type="EMBL" id="MN739411">
    <property type="protein sequence ID" value="QHT03416.1"/>
    <property type="molecule type" value="Genomic_DNA"/>
</dbReference>
<dbReference type="GO" id="GO:0004844">
    <property type="term" value="F:uracil DNA N-glycosylase activity"/>
    <property type="evidence" value="ECO:0007669"/>
    <property type="project" value="InterPro"/>
</dbReference>
<dbReference type="SUPFAM" id="SSF52141">
    <property type="entry name" value="Uracil-DNA glycosylase-like"/>
    <property type="match status" value="1"/>
</dbReference>
<dbReference type="InterPro" id="IPR036895">
    <property type="entry name" value="Uracil-DNA_glycosylase-like_sf"/>
</dbReference>
<dbReference type="InterPro" id="IPR018085">
    <property type="entry name" value="Ura-DNA_Glyclase_AS"/>
</dbReference>
<proteinExistence type="inferred from homology"/>
<dbReference type="Pfam" id="PF03167">
    <property type="entry name" value="UDG"/>
    <property type="match status" value="1"/>
</dbReference>
<evidence type="ECO:0000259" key="5">
    <source>
        <dbReference type="Pfam" id="PF03167"/>
    </source>
</evidence>
<evidence type="ECO:0000313" key="6">
    <source>
        <dbReference type="EMBL" id="QHT03416.1"/>
    </source>
</evidence>
<dbReference type="InterPro" id="IPR005122">
    <property type="entry name" value="Uracil-DNA_glycosylase-like"/>
</dbReference>
<dbReference type="PROSITE" id="PS00130">
    <property type="entry name" value="U_DNA_GLYCOSYLASE"/>
    <property type="match status" value="1"/>
</dbReference>
<comment type="similarity">
    <text evidence="1">Belongs to the uracil-DNA glycosylase (UDG) superfamily. UNG family.</text>
</comment>
<dbReference type="AlphaFoldDB" id="A0A6C0CF72"/>
<dbReference type="PANTHER" id="PTHR11264">
    <property type="entry name" value="URACIL-DNA GLYCOSYLASE"/>
    <property type="match status" value="1"/>
</dbReference>
<dbReference type="GO" id="GO:0097510">
    <property type="term" value="P:base-excision repair, AP site formation via deaminated base removal"/>
    <property type="evidence" value="ECO:0007669"/>
    <property type="project" value="TreeGrafter"/>
</dbReference>